<evidence type="ECO:0000256" key="3">
    <source>
        <dbReference type="ARBA" id="ARBA00022737"/>
    </source>
</evidence>
<dbReference type="Pfam" id="PF13646">
    <property type="entry name" value="HEAT_2"/>
    <property type="match status" value="1"/>
</dbReference>
<dbReference type="PROSITE" id="PS50157">
    <property type="entry name" value="ZINC_FINGER_C2H2_2"/>
    <property type="match status" value="1"/>
</dbReference>
<dbReference type="InterPro" id="IPR016024">
    <property type="entry name" value="ARM-type_fold"/>
</dbReference>
<dbReference type="GO" id="GO:0005634">
    <property type="term" value="C:nucleus"/>
    <property type="evidence" value="ECO:0007669"/>
    <property type="project" value="TreeGrafter"/>
</dbReference>
<dbReference type="InterPro" id="IPR013087">
    <property type="entry name" value="Znf_C2H2_type"/>
</dbReference>
<dbReference type="InterPro" id="IPR011989">
    <property type="entry name" value="ARM-like"/>
</dbReference>
<dbReference type="PROSITE" id="PS00028">
    <property type="entry name" value="ZINC_FINGER_C2H2_1"/>
    <property type="match status" value="1"/>
</dbReference>
<evidence type="ECO:0000313" key="9">
    <source>
        <dbReference type="EMBL" id="KRY11991.1"/>
    </source>
</evidence>
<feature type="region of interest" description="Disordered" evidence="7">
    <location>
        <begin position="703"/>
        <end position="728"/>
    </location>
</feature>
<comment type="caution">
    <text evidence="9">The sequence shown here is derived from an EMBL/GenBank/DDBJ whole genome shotgun (WGS) entry which is preliminary data.</text>
</comment>
<dbReference type="GO" id="GO:0008270">
    <property type="term" value="F:zinc ion binding"/>
    <property type="evidence" value="ECO:0007669"/>
    <property type="project" value="UniProtKB-KW"/>
</dbReference>
<feature type="region of interest" description="Disordered" evidence="7">
    <location>
        <begin position="1435"/>
        <end position="1473"/>
    </location>
</feature>
<dbReference type="SMART" id="SM00355">
    <property type="entry name" value="ZnF_C2H2"/>
    <property type="match status" value="2"/>
</dbReference>
<keyword evidence="5" id="KW-0479">Metal-binding</keyword>
<dbReference type="Gene3D" id="6.10.250.640">
    <property type="match status" value="1"/>
</dbReference>
<dbReference type="Pfam" id="PF21505">
    <property type="entry name" value="RPN2_N"/>
    <property type="match status" value="2"/>
</dbReference>
<feature type="compositionally biased region" description="Polar residues" evidence="7">
    <location>
        <begin position="1453"/>
        <end position="1473"/>
    </location>
</feature>
<feature type="non-terminal residue" evidence="9">
    <location>
        <position position="1"/>
    </location>
</feature>
<dbReference type="InterPro" id="IPR019330">
    <property type="entry name" value="MESD"/>
</dbReference>
<feature type="compositionally biased region" description="Basic and acidic residues" evidence="7">
    <location>
        <begin position="1254"/>
        <end position="1268"/>
    </location>
</feature>
<organism evidence="9 10">
    <name type="scientific">Trichinella patagoniensis</name>
    <dbReference type="NCBI Taxonomy" id="990121"/>
    <lineage>
        <taxon>Eukaryota</taxon>
        <taxon>Metazoa</taxon>
        <taxon>Ecdysozoa</taxon>
        <taxon>Nematoda</taxon>
        <taxon>Enoplea</taxon>
        <taxon>Dorylaimia</taxon>
        <taxon>Trichinellida</taxon>
        <taxon>Trichinellidae</taxon>
        <taxon>Trichinella</taxon>
    </lineage>
</organism>
<reference evidence="9 10" key="1">
    <citation type="submission" date="2015-01" db="EMBL/GenBank/DDBJ databases">
        <title>Evolution of Trichinella species and genotypes.</title>
        <authorList>
            <person name="Korhonen P.K."/>
            <person name="Edoardo P."/>
            <person name="Giuseppe L.R."/>
            <person name="Gasser R.B."/>
        </authorList>
    </citation>
    <scope>NUCLEOTIDE SEQUENCE [LARGE SCALE GENOMIC DNA]</scope>
    <source>
        <strain evidence="9">ISS2496</strain>
    </source>
</reference>
<dbReference type="Pfam" id="PF18004">
    <property type="entry name" value="RPN2_C"/>
    <property type="match status" value="2"/>
</dbReference>
<feature type="compositionally biased region" description="Low complexity" evidence="7">
    <location>
        <begin position="1287"/>
        <end position="1297"/>
    </location>
</feature>
<evidence type="ECO:0000256" key="2">
    <source>
        <dbReference type="ARBA" id="ARBA00014929"/>
    </source>
</evidence>
<dbReference type="GO" id="GO:0043161">
    <property type="term" value="P:proteasome-mediated ubiquitin-dependent protein catabolic process"/>
    <property type="evidence" value="ECO:0007669"/>
    <property type="project" value="TreeGrafter"/>
</dbReference>
<sequence length="1473" mass="165727">LLSYYLHEYFSKEKKAKIEVSTYCYRQKWFIREMKDIVYEDIFPSEEELSSPAKSICPVCQTSFKNWQSLNAHRLRNHAASKSGGDSSYHRYFCPREKCKYSKIAKKVWFKSMKLLKQHFQKVHMAKLLVCSVCKDRRFSLLRDLQFHEKVCLKNLIENLMLVFCLTNTTAVEVEEMPADHPQVYTMKPPVNKHPRDYTEADLQGLFDQWEANDDPLDPDEIEGWRKPPPLDLNLLKVHTSEQASRIIKKDREMKLFVKFDPKMSRAEIDDLTNIWLMRFFNNHIVEFLFIEGSQAWDAYHFVMDQDEVYEVMLEGNKYKGKAQLQCIRLFLCVNNTIVELVFYGIALIMVDITTAVMLNTSVILGGFTSLLDEQSVALQVYALENLDNLVPSFWHEIADCVSRIEELYEDENFPRRKLAALLASKVYYYLGIYKEALKYALYAEELFDVKIHSEYSETIVAIAIDEYIKLRNVEKQSERVGQDWRKNNYDRDKVEERRARIMKQKIKANRNKRKLNIKKEELEKPKNDEEEDRKNIEAALDKDCESEAITDPRLEAVINRMFDRCFAECEFKQIVGIALETRRIDMLNKALIESEDTVELATYCAKCAVQFVQNRTYRNEVFHHLVELCSSSPLLDYNTLCQCLLYLENPQQAVDCLKKMLVGSKESILAAYQIAFDLFDSASHQYLTGMLKCISPSEVEEKSDKTNVENSDSKNKPKEENAKSEEELQLEPLRRILSGELTIFAHMQFLIKNNRADLQILKNIKDTVRSSVCHTATVIANGIMYCGTTCDDFLRNNVDWVSKANNWSKFSAVASLGVIHKGHETEATRLLESYLPKDVVSATSSGYLEAGGFYALGLIHAGHGNETLFARLQRELNSTNNEVLRHGLCLGFGVAALGSLRADLCDDLRTILFQDEAVAAEAAGIGIGLILAGSLDYEVFKEMYMCATDTQHEKIQRGICVGIACIAFGRMEQANSWADELLKDQNPILRRAGVYTLAMAYCGSGNTNVVGRLLHLSVSDVNDDVRRAAVSSIGFVMSRNPTACPQLVSLLMESYNPNLRYGAAIALGVSCIASGLREAIALLEPMLDDTVNYVRQGALIAMAMVLMQHNECTAPKVKDFREKLMKIIGDKHEDVISKFGAIIAHGLLDAGGRNVTVSIIGRNENVSMITAIGLLVFLQSWYWFPLAHFISLALQPSCLIGLNSDLKMPNMTFISNAKPSTYAYPPQIVEKQAKNPEKVVAAVLSYTHKSRRREREKQAKQQEQEEKMDVDEAAVNKNKDKDVPDAAATATQATPAIPVESSTPAVENVPSVDKNVAETAEPKAAATPGDTTTTTAAPATTDTVATTTSAAAVGTGDAEAENKPAVVEPEPTFDTLNNPARVTKLQLKVMTMPDDSNFIPIKPITHGGIILMNEKSAEVAVDFVEEVKANVALGDEEAEPTAPSPFDYFIENESNGQNQEQTQTDNTSAATQ</sequence>
<dbReference type="Gene3D" id="3.30.70.260">
    <property type="match status" value="1"/>
</dbReference>
<dbReference type="Pfam" id="PF10185">
    <property type="entry name" value="Mesd"/>
    <property type="match status" value="1"/>
</dbReference>
<evidence type="ECO:0000256" key="7">
    <source>
        <dbReference type="SAM" id="MobiDB-lite"/>
    </source>
</evidence>
<feature type="compositionally biased region" description="Low complexity" evidence="7">
    <location>
        <begin position="1318"/>
        <end position="1358"/>
    </location>
</feature>
<proteinExistence type="inferred from homology"/>
<protein>
    <recommendedName>
        <fullName evidence="2">26S proteasome non-ATPase regulatory subunit 1</fullName>
    </recommendedName>
</protein>
<dbReference type="SUPFAM" id="SSF48371">
    <property type="entry name" value="ARM repeat"/>
    <property type="match status" value="1"/>
</dbReference>
<dbReference type="GO" id="GO:0006457">
    <property type="term" value="P:protein folding"/>
    <property type="evidence" value="ECO:0007669"/>
    <property type="project" value="InterPro"/>
</dbReference>
<dbReference type="Gene3D" id="1.25.10.10">
    <property type="entry name" value="Leucine-rich Repeat Variant"/>
    <property type="match status" value="1"/>
</dbReference>
<feature type="region of interest" description="Disordered" evidence="7">
    <location>
        <begin position="1246"/>
        <end position="1363"/>
    </location>
</feature>
<feature type="coiled-coil region" evidence="6">
    <location>
        <begin position="492"/>
        <end position="540"/>
    </location>
</feature>
<evidence type="ECO:0000313" key="10">
    <source>
        <dbReference type="Proteomes" id="UP000054783"/>
    </source>
</evidence>
<dbReference type="InterPro" id="IPR048570">
    <property type="entry name" value="PSMD1_RPN2_N"/>
</dbReference>
<dbReference type="FunFam" id="1.25.10.10:FF:000017">
    <property type="entry name" value="26S proteasome non-ATPase regulatory subunit 1"/>
    <property type="match status" value="1"/>
</dbReference>
<feature type="domain" description="C2H2-type" evidence="8">
    <location>
        <begin position="55"/>
        <end position="83"/>
    </location>
</feature>
<dbReference type="PANTHER" id="PTHR10943:SF2">
    <property type="entry name" value="26S PROTEASOME NON-ATPASE REGULATORY SUBUNIT 1"/>
    <property type="match status" value="1"/>
</dbReference>
<dbReference type="EMBL" id="JYDQ01000177">
    <property type="protein sequence ID" value="KRY11991.1"/>
    <property type="molecule type" value="Genomic_DNA"/>
</dbReference>
<evidence type="ECO:0000256" key="5">
    <source>
        <dbReference type="PROSITE-ProRule" id="PRU00042"/>
    </source>
</evidence>
<evidence type="ECO:0000259" key="8">
    <source>
        <dbReference type="PROSITE" id="PS50157"/>
    </source>
</evidence>
<accession>A0A0V0ZHD6</accession>
<dbReference type="GO" id="GO:0034515">
    <property type="term" value="C:proteasome storage granule"/>
    <property type="evidence" value="ECO:0007669"/>
    <property type="project" value="TreeGrafter"/>
</dbReference>
<name>A0A0V0ZHD6_9BILA</name>
<gene>
    <name evidence="9" type="primary">STOP1</name>
    <name evidence="9" type="ORF">T12_8785</name>
</gene>
<dbReference type="InterPro" id="IPR040623">
    <property type="entry name" value="RPN2_C"/>
</dbReference>
<evidence type="ECO:0000256" key="6">
    <source>
        <dbReference type="SAM" id="Coils"/>
    </source>
</evidence>
<feature type="compositionally biased region" description="Basic and acidic residues" evidence="7">
    <location>
        <begin position="703"/>
        <end position="727"/>
    </location>
</feature>
<keyword evidence="3" id="KW-0677">Repeat</keyword>
<keyword evidence="10" id="KW-1185">Reference proteome</keyword>
<dbReference type="GO" id="GO:0008540">
    <property type="term" value="C:proteasome regulatory particle, base subcomplex"/>
    <property type="evidence" value="ECO:0007669"/>
    <property type="project" value="TreeGrafter"/>
</dbReference>
<keyword evidence="5" id="KW-0862">Zinc</keyword>
<evidence type="ECO:0000256" key="4">
    <source>
        <dbReference type="ARBA" id="ARBA00022942"/>
    </source>
</evidence>
<keyword evidence="6" id="KW-0175">Coiled coil</keyword>
<keyword evidence="4 9" id="KW-0647">Proteasome</keyword>
<dbReference type="Proteomes" id="UP000054783">
    <property type="component" value="Unassembled WGS sequence"/>
</dbReference>
<keyword evidence="5" id="KW-0863">Zinc-finger</keyword>
<evidence type="ECO:0000256" key="1">
    <source>
        <dbReference type="ARBA" id="ARBA00006308"/>
    </source>
</evidence>
<comment type="similarity">
    <text evidence="1">Belongs to the proteasome subunit S1 family.</text>
</comment>
<dbReference type="PANTHER" id="PTHR10943">
    <property type="entry name" value="26S PROTEASOME NON-ATPASE REGULATORY SUBUNIT"/>
    <property type="match status" value="1"/>
</dbReference>